<protein>
    <recommendedName>
        <fullName evidence="3">Esterase</fullName>
    </recommendedName>
</protein>
<dbReference type="Gene3D" id="3.40.50.1820">
    <property type="entry name" value="alpha/beta hydrolase"/>
    <property type="match status" value="1"/>
</dbReference>
<dbReference type="PANTHER" id="PTHR36513">
    <property type="entry name" value="ABC TRANSMEMBRANE TYPE-1 DOMAIN-CONTAINING PROTEIN"/>
    <property type="match status" value="1"/>
</dbReference>
<keyword evidence="2" id="KW-1185">Reference proteome</keyword>
<dbReference type="PATRIC" id="fig|1225564.3.peg.6380"/>
<dbReference type="STRING" id="1225564.AA309_24500"/>
<dbReference type="OrthoDB" id="9797755at2"/>
<dbReference type="Proteomes" id="UP000035489">
    <property type="component" value="Unassembled WGS sequence"/>
</dbReference>
<evidence type="ECO:0000313" key="1">
    <source>
        <dbReference type="EMBL" id="KLK90643.1"/>
    </source>
</evidence>
<dbReference type="Pfam" id="PF05990">
    <property type="entry name" value="DUF900"/>
    <property type="match status" value="1"/>
</dbReference>
<dbReference type="InterPro" id="IPR029058">
    <property type="entry name" value="AB_hydrolase_fold"/>
</dbReference>
<dbReference type="PANTHER" id="PTHR36513:SF1">
    <property type="entry name" value="TRANSMEMBRANE PROTEIN"/>
    <property type="match status" value="1"/>
</dbReference>
<name>A0A0H1R664_9HYPH</name>
<accession>A0A0H1R664</accession>
<dbReference type="AlphaFoldDB" id="A0A0H1R664"/>
<proteinExistence type="predicted"/>
<dbReference type="PIRSF" id="PIRSF033909">
    <property type="entry name" value="UCP033909"/>
    <property type="match status" value="1"/>
</dbReference>
<sequence>MNRIGQACAARWILIALVIVALGACTSRSGPEVLQPSGGVRGSKTVTVFVATLRTPEAGAGVAFSAGQSQTLSYARYAISIPSTHRPAAIEWPSDSPNPATDFVTVEAARLSEAEFRAGVDGAKGHCRPSRLYVHGFNNSFQETVYRLAQVAADAHDDRVAVLFAWPSKANPLGYDADRAAAAASTDGLARTIEMLVERPCAHLTLLAHSMGGWLTMETLAKMSRERRRAVLDRLSNVVLAAPDIDANDMVRQLEIIGRFSRPLTVLVSSDDSALNLARLISGRPRVGSDDVRDPRVRAAAKRFGARVVDISELEASDGFKHGRFAAMAAFYLKFHEQLENPSGPHYAGPGVFMFKVSTSTFEPVER</sequence>
<dbReference type="PROSITE" id="PS51257">
    <property type="entry name" value="PROKAR_LIPOPROTEIN"/>
    <property type="match status" value="1"/>
</dbReference>
<gene>
    <name evidence="1" type="ORF">AA309_24500</name>
</gene>
<dbReference type="SUPFAM" id="SSF53474">
    <property type="entry name" value="alpha/beta-Hydrolases"/>
    <property type="match status" value="1"/>
</dbReference>
<evidence type="ECO:0000313" key="2">
    <source>
        <dbReference type="Proteomes" id="UP000035489"/>
    </source>
</evidence>
<dbReference type="InterPro" id="IPR014586">
    <property type="entry name" value="UCP033909"/>
</dbReference>
<comment type="caution">
    <text evidence="1">The sequence shown here is derived from an EMBL/GenBank/DDBJ whole genome shotgun (WGS) entry which is preliminary data.</text>
</comment>
<evidence type="ECO:0008006" key="3">
    <source>
        <dbReference type="Google" id="ProtNLM"/>
    </source>
</evidence>
<dbReference type="InterPro" id="IPR010297">
    <property type="entry name" value="DUF900_hydrolase"/>
</dbReference>
<reference evidence="1 2" key="1">
    <citation type="submission" date="2015-05" db="EMBL/GenBank/DDBJ databases">
        <title>Draft genome sequence of Microvirga vignae strain BR3299, a novel nitrogen fixing bacteria isolated from Brazil semi-aired region.</title>
        <authorList>
            <person name="Zilli J.E."/>
            <person name="Passos S.R."/>
            <person name="Leite J."/>
            <person name="Baldani J.I."/>
            <person name="Xavier G.R."/>
            <person name="Rumjaneck N.G."/>
            <person name="Simoes-Araujo J.L."/>
        </authorList>
    </citation>
    <scope>NUCLEOTIDE SEQUENCE [LARGE SCALE GENOMIC DNA]</scope>
    <source>
        <strain evidence="1 2">BR3299</strain>
    </source>
</reference>
<organism evidence="1 2">
    <name type="scientific">Microvirga vignae</name>
    <dbReference type="NCBI Taxonomy" id="1225564"/>
    <lineage>
        <taxon>Bacteria</taxon>
        <taxon>Pseudomonadati</taxon>
        <taxon>Pseudomonadota</taxon>
        <taxon>Alphaproteobacteria</taxon>
        <taxon>Hyphomicrobiales</taxon>
        <taxon>Methylobacteriaceae</taxon>
        <taxon>Microvirga</taxon>
    </lineage>
</organism>
<dbReference type="EMBL" id="LCYG01000073">
    <property type="protein sequence ID" value="KLK90643.1"/>
    <property type="molecule type" value="Genomic_DNA"/>
</dbReference>